<dbReference type="Gene3D" id="1.25.40.10">
    <property type="entry name" value="Tetratricopeptide repeat domain"/>
    <property type="match status" value="1"/>
</dbReference>
<dbReference type="EMBL" id="VFWZ01000007">
    <property type="protein sequence ID" value="TPN83366.1"/>
    <property type="molecule type" value="Genomic_DNA"/>
</dbReference>
<evidence type="ECO:0000313" key="2">
    <source>
        <dbReference type="EMBL" id="TPN83366.1"/>
    </source>
</evidence>
<dbReference type="InterPro" id="IPR016032">
    <property type="entry name" value="Sig_transdc_resp-reg_C-effctor"/>
</dbReference>
<evidence type="ECO:0008006" key="4">
    <source>
        <dbReference type="Google" id="ProtNLM"/>
    </source>
</evidence>
<dbReference type="SUPFAM" id="SSF48452">
    <property type="entry name" value="TPR-like"/>
    <property type="match status" value="1"/>
</dbReference>
<feature type="transmembrane region" description="Helical" evidence="1">
    <location>
        <begin position="386"/>
        <end position="405"/>
    </location>
</feature>
<organism evidence="2 3">
    <name type="scientific">Aquimarina algicola</name>
    <dbReference type="NCBI Taxonomy" id="2589995"/>
    <lineage>
        <taxon>Bacteria</taxon>
        <taxon>Pseudomonadati</taxon>
        <taxon>Bacteroidota</taxon>
        <taxon>Flavobacteriia</taxon>
        <taxon>Flavobacteriales</taxon>
        <taxon>Flavobacteriaceae</taxon>
        <taxon>Aquimarina</taxon>
    </lineage>
</organism>
<dbReference type="GO" id="GO:0003677">
    <property type="term" value="F:DNA binding"/>
    <property type="evidence" value="ECO:0007669"/>
    <property type="project" value="InterPro"/>
</dbReference>
<dbReference type="OrthoDB" id="1159324at2"/>
<accession>A0A504IY37</accession>
<keyword evidence="1" id="KW-0812">Transmembrane</keyword>
<evidence type="ECO:0000313" key="3">
    <source>
        <dbReference type="Proteomes" id="UP000315540"/>
    </source>
</evidence>
<dbReference type="InterPro" id="IPR011990">
    <property type="entry name" value="TPR-like_helical_dom_sf"/>
</dbReference>
<dbReference type="GO" id="GO:0006355">
    <property type="term" value="P:regulation of DNA-templated transcription"/>
    <property type="evidence" value="ECO:0007669"/>
    <property type="project" value="InterPro"/>
</dbReference>
<sequence>MKFYYSLLMLFFIGFNLIAQQEPPKSIISKIDSLQNEHKYDTTSLGLSFHHRLIQKSIKANYINGTLISYLNLIWLHGTKHRLDSVLHYSNQFEQLEKHNPNQELKYSFLINNGTIFTSFFGLAEPSLNSLFEAYKLVDENDKAKIINLKSKIAYVYIQKEQYDLAIQTITESINDTVSLGINQRNELLSHFSMAYQYKEMPKKSTPLLSQMIKESKNAGNRVGVLYAKLFQTYNYYLEKEYQKSIDSGLKVRQELKTTYPDLLPTNSEFLAIYYNAIGNTKEAIFYMKEAIATSNITNELPKLYKDLADYYKKENRLDSALYYLKKERKIMDSIRNMEKEIFTDYYNTKISFINQSHENDKISLEKKILTNDRKLLSIQSKKQQLYIFTLLAALALLILIFIIYRRDIKTKQKIDALEKSREQLLKNQLEMKEHELSVFLITQATQIEKLTKIKNTLFKSIKENDTKGIQNSKKQFSNFLKSSESIDFITERLESQYPKICYILQRKHPELSKNDIKHCILVKLGLSLKESASLLNVTISAVKVARHRAKSKMNIPENVSLQDFLNDMDITK</sequence>
<evidence type="ECO:0000256" key="1">
    <source>
        <dbReference type="SAM" id="Phobius"/>
    </source>
</evidence>
<keyword evidence="3" id="KW-1185">Reference proteome</keyword>
<keyword evidence="1" id="KW-1133">Transmembrane helix</keyword>
<proteinExistence type="predicted"/>
<gene>
    <name evidence="2" type="ORF">FHK87_19280</name>
</gene>
<dbReference type="RefSeq" id="WP_140595419.1">
    <property type="nucleotide sequence ID" value="NZ_VFWZ01000007.1"/>
</dbReference>
<dbReference type="SUPFAM" id="SSF46894">
    <property type="entry name" value="C-terminal effector domain of the bipartite response regulators"/>
    <property type="match status" value="1"/>
</dbReference>
<keyword evidence="1" id="KW-0472">Membrane</keyword>
<protein>
    <recommendedName>
        <fullName evidence="4">HTH luxR-type domain-containing protein</fullName>
    </recommendedName>
</protein>
<dbReference type="Proteomes" id="UP000315540">
    <property type="component" value="Unassembled WGS sequence"/>
</dbReference>
<dbReference type="AlphaFoldDB" id="A0A504IY37"/>
<comment type="caution">
    <text evidence="2">The sequence shown here is derived from an EMBL/GenBank/DDBJ whole genome shotgun (WGS) entry which is preliminary data.</text>
</comment>
<name>A0A504IY37_9FLAO</name>
<reference evidence="2 3" key="1">
    <citation type="submission" date="2019-06" db="EMBL/GenBank/DDBJ databases">
        <authorList>
            <person name="Meng X."/>
        </authorList>
    </citation>
    <scope>NUCLEOTIDE SEQUENCE [LARGE SCALE GENOMIC DNA]</scope>
    <source>
        <strain evidence="2 3">M625</strain>
    </source>
</reference>